<reference evidence="2" key="2">
    <citation type="submission" date="2015-06" db="UniProtKB">
        <authorList>
            <consortium name="EnsemblPlants"/>
        </authorList>
    </citation>
    <scope>IDENTIFICATION</scope>
    <source>
        <strain evidence="2">DM1-3 516 R44</strain>
    </source>
</reference>
<keyword evidence="3" id="KW-1185">Reference proteome</keyword>
<accession>M1DY23</accession>
<feature type="transmembrane region" description="Helical" evidence="1">
    <location>
        <begin position="53"/>
        <end position="74"/>
    </location>
</feature>
<evidence type="ECO:0000313" key="2">
    <source>
        <dbReference type="EnsemblPlants" id="PGSC0003DMT400096257"/>
    </source>
</evidence>
<dbReference type="InParanoid" id="M1DY23"/>
<organism evidence="2 3">
    <name type="scientific">Solanum tuberosum</name>
    <name type="common">Potato</name>
    <dbReference type="NCBI Taxonomy" id="4113"/>
    <lineage>
        <taxon>Eukaryota</taxon>
        <taxon>Viridiplantae</taxon>
        <taxon>Streptophyta</taxon>
        <taxon>Embryophyta</taxon>
        <taxon>Tracheophyta</taxon>
        <taxon>Spermatophyta</taxon>
        <taxon>Magnoliopsida</taxon>
        <taxon>eudicotyledons</taxon>
        <taxon>Gunneridae</taxon>
        <taxon>Pentapetalae</taxon>
        <taxon>asterids</taxon>
        <taxon>lamiids</taxon>
        <taxon>Solanales</taxon>
        <taxon>Solanaceae</taxon>
        <taxon>Solanoideae</taxon>
        <taxon>Solaneae</taxon>
        <taxon>Solanum</taxon>
    </lineage>
</organism>
<keyword evidence="1" id="KW-1133">Transmembrane helix</keyword>
<reference evidence="3" key="1">
    <citation type="journal article" date="2011" name="Nature">
        <title>Genome sequence and analysis of the tuber crop potato.</title>
        <authorList>
            <consortium name="The Potato Genome Sequencing Consortium"/>
        </authorList>
    </citation>
    <scope>NUCLEOTIDE SEQUENCE [LARGE SCALE GENOMIC DNA]</scope>
    <source>
        <strain evidence="3">cv. DM1-3 516 R44</strain>
    </source>
</reference>
<dbReference type="AlphaFoldDB" id="M1DY23"/>
<dbReference type="PaxDb" id="4113-PGSC0003DMT400096257"/>
<keyword evidence="1" id="KW-0812">Transmembrane</keyword>
<dbReference type="EnsemblPlants" id="PGSC0003DMT400096257">
    <property type="protein sequence ID" value="PGSC0003DMT400096257"/>
    <property type="gene ID" value="PGSC0003DMG400045828"/>
</dbReference>
<evidence type="ECO:0000256" key="1">
    <source>
        <dbReference type="SAM" id="Phobius"/>
    </source>
</evidence>
<name>M1DY23_SOLTU</name>
<protein>
    <submittedName>
        <fullName evidence="2">Integrase core domain containing protein</fullName>
    </submittedName>
</protein>
<dbReference type="Proteomes" id="UP000011115">
    <property type="component" value="Unassembled WGS sequence"/>
</dbReference>
<proteinExistence type="predicted"/>
<dbReference type="HOGENOM" id="CLU_1252513_0_0_1"/>
<keyword evidence="1" id="KW-0472">Membrane</keyword>
<dbReference type="Gramene" id="PGSC0003DMT400096257">
    <property type="protein sequence ID" value="PGSC0003DMT400096257"/>
    <property type="gene ID" value="PGSC0003DMG400045828"/>
</dbReference>
<evidence type="ECO:0000313" key="3">
    <source>
        <dbReference type="Proteomes" id="UP000011115"/>
    </source>
</evidence>
<sequence length="221" mass="24800">MYLVNDQTGDSEPTPKVPTRIIGAKGKETKVGTIETTIVTTNTIGTTMATETIGLVLMFLLQIGNLAIGKLGSISRIEDMMYKMMKWFDSTDENVKEMQNDLSGIEMARPKVAGRDMPPRHIREKYFKRDKKIVELAKKRRESKKASSSRRVPIDPTIPSWKCRVHRAINSFLVSHEGDIMVDTNIVAEAKENEHNENQNDNPGTIFEFLANASGNNTTTD</sequence>